<dbReference type="AlphaFoldDB" id="A0AAV3YUC7"/>
<dbReference type="CDD" id="cd00096">
    <property type="entry name" value="Ig"/>
    <property type="match status" value="1"/>
</dbReference>
<dbReference type="Gene3D" id="2.60.40.10">
    <property type="entry name" value="Immunoglobulins"/>
    <property type="match status" value="2"/>
</dbReference>
<dbReference type="InterPro" id="IPR013783">
    <property type="entry name" value="Ig-like_fold"/>
</dbReference>
<organism evidence="7 8">
    <name type="scientific">Plakobranchus ocellatus</name>
    <dbReference type="NCBI Taxonomy" id="259542"/>
    <lineage>
        <taxon>Eukaryota</taxon>
        <taxon>Metazoa</taxon>
        <taxon>Spiralia</taxon>
        <taxon>Lophotrochozoa</taxon>
        <taxon>Mollusca</taxon>
        <taxon>Gastropoda</taxon>
        <taxon>Heterobranchia</taxon>
        <taxon>Euthyneura</taxon>
        <taxon>Panpulmonata</taxon>
        <taxon>Sacoglossa</taxon>
        <taxon>Placobranchoidea</taxon>
        <taxon>Plakobranchidae</taxon>
        <taxon>Plakobranchus</taxon>
    </lineage>
</organism>
<gene>
    <name evidence="7" type="ORF">PoB_001266800</name>
</gene>
<dbReference type="GO" id="GO:0005911">
    <property type="term" value="C:cell-cell junction"/>
    <property type="evidence" value="ECO:0007669"/>
    <property type="project" value="TreeGrafter"/>
</dbReference>
<keyword evidence="7" id="KW-0808">Transferase</keyword>
<feature type="domain" description="Ig-like" evidence="6">
    <location>
        <begin position="63"/>
        <end position="161"/>
    </location>
</feature>
<dbReference type="PANTHER" id="PTHR11640">
    <property type="entry name" value="NEPHRIN"/>
    <property type="match status" value="1"/>
</dbReference>
<dbReference type="EMBL" id="BLXT01001496">
    <property type="protein sequence ID" value="GFN86162.1"/>
    <property type="molecule type" value="Genomic_DNA"/>
</dbReference>
<comment type="subcellular location">
    <subcellularLocation>
        <location evidence="1">Membrane</location>
        <topology evidence="1">Single-pass type I membrane protein</topology>
    </subcellularLocation>
</comment>
<reference evidence="7 8" key="1">
    <citation type="journal article" date="2021" name="Elife">
        <title>Chloroplast acquisition without the gene transfer in kleptoplastic sea slugs, Plakobranchus ocellatus.</title>
        <authorList>
            <person name="Maeda T."/>
            <person name="Takahashi S."/>
            <person name="Yoshida T."/>
            <person name="Shimamura S."/>
            <person name="Takaki Y."/>
            <person name="Nagai Y."/>
            <person name="Toyoda A."/>
            <person name="Suzuki Y."/>
            <person name="Arimoto A."/>
            <person name="Ishii H."/>
            <person name="Satoh N."/>
            <person name="Nishiyama T."/>
            <person name="Hasebe M."/>
            <person name="Maruyama T."/>
            <person name="Minagawa J."/>
            <person name="Obokata J."/>
            <person name="Shigenobu S."/>
        </authorList>
    </citation>
    <scope>NUCLEOTIDE SEQUENCE [LARGE SCALE GENOMIC DNA]</scope>
</reference>
<keyword evidence="5" id="KW-0393">Immunoglobulin domain</keyword>
<name>A0AAV3YUC7_9GAST</name>
<evidence type="ECO:0000313" key="7">
    <source>
        <dbReference type="EMBL" id="GFN86162.1"/>
    </source>
</evidence>
<dbReference type="InterPro" id="IPR003599">
    <property type="entry name" value="Ig_sub"/>
</dbReference>
<dbReference type="InterPro" id="IPR051275">
    <property type="entry name" value="Cell_adhesion_signaling"/>
</dbReference>
<dbReference type="SMART" id="SM00409">
    <property type="entry name" value="IG"/>
    <property type="match status" value="1"/>
</dbReference>
<accession>A0AAV3YUC7</accession>
<dbReference type="GO" id="GO:0098609">
    <property type="term" value="P:cell-cell adhesion"/>
    <property type="evidence" value="ECO:0007669"/>
    <property type="project" value="TreeGrafter"/>
</dbReference>
<evidence type="ECO:0000256" key="2">
    <source>
        <dbReference type="ARBA" id="ARBA00023136"/>
    </source>
</evidence>
<keyword evidence="4" id="KW-0325">Glycoprotein</keyword>
<keyword evidence="8" id="KW-1185">Reference proteome</keyword>
<protein>
    <submittedName>
        <fullName evidence="7">Tyrosine kinase receptor cad96ca</fullName>
    </submittedName>
</protein>
<feature type="domain" description="Ig-like" evidence="6">
    <location>
        <begin position="166"/>
        <end position="249"/>
    </location>
</feature>
<evidence type="ECO:0000256" key="3">
    <source>
        <dbReference type="ARBA" id="ARBA00023157"/>
    </source>
</evidence>
<comment type="caution">
    <text evidence="7">The sequence shown here is derived from an EMBL/GenBank/DDBJ whole genome shotgun (WGS) entry which is preliminary data.</text>
</comment>
<dbReference type="PANTHER" id="PTHR11640:SF31">
    <property type="entry name" value="IRREGULAR CHIASM C-ROUGHEST PROTEIN-RELATED"/>
    <property type="match status" value="1"/>
</dbReference>
<evidence type="ECO:0000259" key="6">
    <source>
        <dbReference type="PROSITE" id="PS50835"/>
    </source>
</evidence>
<sequence>MRNCTYTFYFKGSILPVHNKVISGFQASVRLWCRWRAQTRNRRAVVAGKLELRGPEDNAQLVGEETVFVCELADTNSTTGTVTQPYTITWTFIPHNMDAVSTVMTATHQGQQRFINLTPNPKKYNDTGSPHLRVHDVLLSDAGVYRCQSNLTGDTATAQLYVVGFPKCHNNKPEVYYNQNISLDCLVQYGGNRHPTVNWKFGETVLNSTSETQDNSTLLHERLVLEANDNIRGRIYHCQVYYPGLKSVECLALPAIQVYTSHPYLMPSTPSPLPHCPNHILHSQVSYVDIVFKREVLGQ</sequence>
<proteinExistence type="predicted"/>
<dbReference type="GO" id="GO:0016301">
    <property type="term" value="F:kinase activity"/>
    <property type="evidence" value="ECO:0007669"/>
    <property type="project" value="UniProtKB-KW"/>
</dbReference>
<dbReference type="SUPFAM" id="SSF48726">
    <property type="entry name" value="Immunoglobulin"/>
    <property type="match status" value="2"/>
</dbReference>
<keyword evidence="7" id="KW-0418">Kinase</keyword>
<keyword evidence="7" id="KW-0675">Receptor</keyword>
<evidence type="ECO:0000256" key="1">
    <source>
        <dbReference type="ARBA" id="ARBA00004479"/>
    </source>
</evidence>
<evidence type="ECO:0000256" key="4">
    <source>
        <dbReference type="ARBA" id="ARBA00023180"/>
    </source>
</evidence>
<dbReference type="InterPro" id="IPR007110">
    <property type="entry name" value="Ig-like_dom"/>
</dbReference>
<keyword evidence="3" id="KW-1015">Disulfide bond</keyword>
<dbReference type="GO" id="GO:0050839">
    <property type="term" value="F:cell adhesion molecule binding"/>
    <property type="evidence" value="ECO:0007669"/>
    <property type="project" value="TreeGrafter"/>
</dbReference>
<dbReference type="GO" id="GO:0005886">
    <property type="term" value="C:plasma membrane"/>
    <property type="evidence" value="ECO:0007669"/>
    <property type="project" value="TreeGrafter"/>
</dbReference>
<evidence type="ECO:0000256" key="5">
    <source>
        <dbReference type="ARBA" id="ARBA00023319"/>
    </source>
</evidence>
<dbReference type="Proteomes" id="UP000735302">
    <property type="component" value="Unassembled WGS sequence"/>
</dbReference>
<keyword evidence="2" id="KW-0472">Membrane</keyword>
<dbReference type="PROSITE" id="PS50835">
    <property type="entry name" value="IG_LIKE"/>
    <property type="match status" value="2"/>
</dbReference>
<dbReference type="InterPro" id="IPR036179">
    <property type="entry name" value="Ig-like_dom_sf"/>
</dbReference>
<evidence type="ECO:0000313" key="8">
    <source>
        <dbReference type="Proteomes" id="UP000735302"/>
    </source>
</evidence>